<comment type="caution">
    <text evidence="1">The sequence shown here is derived from an EMBL/GenBank/DDBJ whole genome shotgun (WGS) entry which is preliminary data.</text>
</comment>
<name>A0ACC0K9H2_CHOFU</name>
<accession>A0ACC0K9H2</accession>
<protein>
    <submittedName>
        <fullName evidence="1">Uncharacterized protein</fullName>
    </submittedName>
</protein>
<dbReference type="EMBL" id="CM046124">
    <property type="protein sequence ID" value="KAI8433077.1"/>
    <property type="molecule type" value="Genomic_DNA"/>
</dbReference>
<dbReference type="Proteomes" id="UP001064048">
    <property type="component" value="Chromosome 24"/>
</dbReference>
<sequence length="64" mass="7109">MQHFMSSKLFVTLCVALLATPLQKFAHADIDGAVFNSEDLITELMELRRINRALALCIAFAAEV</sequence>
<keyword evidence="2" id="KW-1185">Reference proteome</keyword>
<proteinExistence type="predicted"/>
<evidence type="ECO:0000313" key="1">
    <source>
        <dbReference type="EMBL" id="KAI8433077.1"/>
    </source>
</evidence>
<evidence type="ECO:0000313" key="2">
    <source>
        <dbReference type="Proteomes" id="UP001064048"/>
    </source>
</evidence>
<organism evidence="1 2">
    <name type="scientific">Choristoneura fumiferana</name>
    <name type="common">Spruce budworm moth</name>
    <name type="synonym">Archips fumiferana</name>
    <dbReference type="NCBI Taxonomy" id="7141"/>
    <lineage>
        <taxon>Eukaryota</taxon>
        <taxon>Metazoa</taxon>
        <taxon>Ecdysozoa</taxon>
        <taxon>Arthropoda</taxon>
        <taxon>Hexapoda</taxon>
        <taxon>Insecta</taxon>
        <taxon>Pterygota</taxon>
        <taxon>Neoptera</taxon>
        <taxon>Endopterygota</taxon>
        <taxon>Lepidoptera</taxon>
        <taxon>Glossata</taxon>
        <taxon>Ditrysia</taxon>
        <taxon>Tortricoidea</taxon>
        <taxon>Tortricidae</taxon>
        <taxon>Tortricinae</taxon>
        <taxon>Choristoneura</taxon>
    </lineage>
</organism>
<gene>
    <name evidence="1" type="ORF">MSG28_013935</name>
</gene>
<reference evidence="1 2" key="1">
    <citation type="journal article" date="2022" name="Genome Biol. Evol.">
        <title>The Spruce Budworm Genome: Reconstructing the Evolutionary History of Antifreeze Proteins.</title>
        <authorList>
            <person name="Beliveau C."/>
            <person name="Gagne P."/>
            <person name="Picq S."/>
            <person name="Vernygora O."/>
            <person name="Keeling C.I."/>
            <person name="Pinkney K."/>
            <person name="Doucet D."/>
            <person name="Wen F."/>
            <person name="Johnston J.S."/>
            <person name="Maaroufi H."/>
            <person name="Boyle B."/>
            <person name="Laroche J."/>
            <person name="Dewar K."/>
            <person name="Juretic N."/>
            <person name="Blackburn G."/>
            <person name="Nisole A."/>
            <person name="Brunet B."/>
            <person name="Brandao M."/>
            <person name="Lumley L."/>
            <person name="Duan J."/>
            <person name="Quan G."/>
            <person name="Lucarotti C.J."/>
            <person name="Roe A.D."/>
            <person name="Sperling F.A.H."/>
            <person name="Levesque R.C."/>
            <person name="Cusson M."/>
        </authorList>
    </citation>
    <scope>NUCLEOTIDE SEQUENCE [LARGE SCALE GENOMIC DNA]</scope>
    <source>
        <strain evidence="1">Glfc:IPQL:Cfum</strain>
    </source>
</reference>